<dbReference type="SUPFAM" id="SSF141868">
    <property type="entry name" value="EAL domain-like"/>
    <property type="match status" value="1"/>
</dbReference>
<dbReference type="Pfam" id="PF00563">
    <property type="entry name" value="EAL"/>
    <property type="match status" value="1"/>
</dbReference>
<dbReference type="InterPro" id="IPR050706">
    <property type="entry name" value="Cyclic-di-GMP_PDE-like"/>
</dbReference>
<gene>
    <name evidence="2" type="ORF">C7B46_16415</name>
</gene>
<evidence type="ECO:0000259" key="1">
    <source>
        <dbReference type="PROSITE" id="PS50883"/>
    </source>
</evidence>
<dbReference type="PANTHER" id="PTHR33121">
    <property type="entry name" value="CYCLIC DI-GMP PHOSPHODIESTERASE PDEF"/>
    <property type="match status" value="1"/>
</dbReference>
<reference evidence="2 3" key="1">
    <citation type="journal article" date="2014" name="BMC Genomics">
        <title>Comparison of environmental and isolate Sulfobacillus genomes reveals diverse carbon, sulfur, nitrogen, and hydrogen metabolisms.</title>
        <authorList>
            <person name="Justice N.B."/>
            <person name="Norman A."/>
            <person name="Brown C.T."/>
            <person name="Singh A."/>
            <person name="Thomas B.C."/>
            <person name="Banfield J.F."/>
        </authorList>
    </citation>
    <scope>NUCLEOTIDE SEQUENCE [LARGE SCALE GENOMIC DNA]</scope>
    <source>
        <strain evidence="2">AMDSBA4</strain>
    </source>
</reference>
<dbReference type="SMART" id="SM00052">
    <property type="entry name" value="EAL"/>
    <property type="match status" value="1"/>
</dbReference>
<dbReference type="PANTHER" id="PTHR33121:SF76">
    <property type="entry name" value="SIGNALING PROTEIN"/>
    <property type="match status" value="1"/>
</dbReference>
<dbReference type="InterPro" id="IPR035919">
    <property type="entry name" value="EAL_sf"/>
</dbReference>
<protein>
    <submittedName>
        <fullName evidence="2">EAL domain-containing protein</fullName>
    </submittedName>
</protein>
<sequence length="405" mass="45342">MTLWERWQQSGTLQLVFQPIVSLTGLRVLGYEVLSRPYDYEGNLLPVEPFFDAVAAAGHALDMDQQVLSALERFVLNNTLSVPMFWNAHPASIAGGILSKIRQQFAIHQIVVEITEKGEWSEAIIPMIAAHQAAGYAIALDDFGAGYSGLRRLIQMRPNVVKLDRDIVQNLDQDRIKQQLVEAVVHLAPTVGFKVLAEGLETLEEIQTCMRLGVNWGQGYYFAEPATWESQPAPDRDILETLLVVRAQSILADQRGTAFSVEARWFALTRLLDVVEGLTLSQAIPVILQMAESASCAIWQLAIVQNGSWHWWGQDHGEDTSLEMAIIDRWIVEREGRGDWIVQDASDDTENWLDARSVALWAIGEPVTAVLAAWYPIPHQWSMARVEWGNAVRQVLGLLLRGAWA</sequence>
<evidence type="ECO:0000313" key="3">
    <source>
        <dbReference type="Proteomes" id="UP000242972"/>
    </source>
</evidence>
<dbReference type="EMBL" id="PXYW01000058">
    <property type="protein sequence ID" value="PSR31955.1"/>
    <property type="molecule type" value="Genomic_DNA"/>
</dbReference>
<organism evidence="2 3">
    <name type="scientific">Sulfobacillus benefaciens</name>
    <dbReference type="NCBI Taxonomy" id="453960"/>
    <lineage>
        <taxon>Bacteria</taxon>
        <taxon>Bacillati</taxon>
        <taxon>Bacillota</taxon>
        <taxon>Clostridia</taxon>
        <taxon>Eubacteriales</taxon>
        <taxon>Clostridiales Family XVII. Incertae Sedis</taxon>
        <taxon>Sulfobacillus</taxon>
    </lineage>
</organism>
<dbReference type="PROSITE" id="PS50883">
    <property type="entry name" value="EAL"/>
    <property type="match status" value="1"/>
</dbReference>
<dbReference type="InterPro" id="IPR001633">
    <property type="entry name" value="EAL_dom"/>
</dbReference>
<accession>A0A2T2XBS7</accession>
<dbReference type="GO" id="GO:0071111">
    <property type="term" value="F:cyclic-guanylate-specific phosphodiesterase activity"/>
    <property type="evidence" value="ECO:0007669"/>
    <property type="project" value="InterPro"/>
</dbReference>
<dbReference type="Proteomes" id="UP000242972">
    <property type="component" value="Unassembled WGS sequence"/>
</dbReference>
<comment type="caution">
    <text evidence="2">The sequence shown here is derived from an EMBL/GenBank/DDBJ whole genome shotgun (WGS) entry which is preliminary data.</text>
</comment>
<proteinExistence type="predicted"/>
<dbReference type="CDD" id="cd01948">
    <property type="entry name" value="EAL"/>
    <property type="match status" value="1"/>
</dbReference>
<dbReference type="Gene3D" id="3.20.20.450">
    <property type="entry name" value="EAL domain"/>
    <property type="match status" value="1"/>
</dbReference>
<dbReference type="AlphaFoldDB" id="A0A2T2XBS7"/>
<name>A0A2T2XBS7_9FIRM</name>
<evidence type="ECO:0000313" key="2">
    <source>
        <dbReference type="EMBL" id="PSR31955.1"/>
    </source>
</evidence>
<feature type="domain" description="EAL" evidence="1">
    <location>
        <begin position="1"/>
        <end position="239"/>
    </location>
</feature>